<reference evidence="10" key="1">
    <citation type="submission" date="2019-04" db="EMBL/GenBank/DDBJ databases">
        <title>Evolution of Biomass-Degrading Anaerobic Consortia Revealed by Metagenomics.</title>
        <authorList>
            <person name="Peng X."/>
        </authorList>
    </citation>
    <scope>NUCLEOTIDE SEQUENCE</scope>
    <source>
        <strain evidence="10">SIG12</strain>
    </source>
</reference>
<dbReference type="InterPro" id="IPR001240">
    <property type="entry name" value="PRAI_dom"/>
</dbReference>
<proteinExistence type="inferred from homology"/>
<feature type="domain" description="N-(5'phosphoribosyl) anthranilate isomerase (PRAI)" evidence="9">
    <location>
        <begin position="4"/>
        <end position="196"/>
    </location>
</feature>
<evidence type="ECO:0000256" key="5">
    <source>
        <dbReference type="ARBA" id="ARBA00022822"/>
    </source>
</evidence>
<keyword evidence="5 8" id="KW-0822">Tryptophan biosynthesis</keyword>
<dbReference type="Proteomes" id="UP000762703">
    <property type="component" value="Unassembled WGS sequence"/>
</dbReference>
<comment type="catalytic activity">
    <reaction evidence="1 8">
        <text>N-(5-phospho-beta-D-ribosyl)anthranilate = 1-(2-carboxyphenylamino)-1-deoxy-D-ribulose 5-phosphate</text>
        <dbReference type="Rhea" id="RHEA:21540"/>
        <dbReference type="ChEBI" id="CHEBI:18277"/>
        <dbReference type="ChEBI" id="CHEBI:58613"/>
        <dbReference type="EC" id="5.3.1.24"/>
    </reaction>
</comment>
<gene>
    <name evidence="8" type="primary">trpF</name>
    <name evidence="10" type="ORF">E7Z73_05630</name>
</gene>
<dbReference type="SUPFAM" id="SSF51366">
    <property type="entry name" value="Ribulose-phoshate binding barrel"/>
    <property type="match status" value="1"/>
</dbReference>
<keyword evidence="4 8" id="KW-0028">Amino-acid biosynthesis</keyword>
<dbReference type="InterPro" id="IPR044643">
    <property type="entry name" value="TrpF_fam"/>
</dbReference>
<evidence type="ECO:0000313" key="11">
    <source>
        <dbReference type="Proteomes" id="UP000762703"/>
    </source>
</evidence>
<dbReference type="GO" id="GO:0000162">
    <property type="term" value="P:L-tryptophan biosynthetic process"/>
    <property type="evidence" value="ECO:0007669"/>
    <property type="project" value="UniProtKB-UniRule"/>
</dbReference>
<comment type="pathway">
    <text evidence="2 8">Amino-acid biosynthesis; L-tryptophan biosynthesis; L-tryptophan from chorismate: step 3/5.</text>
</comment>
<evidence type="ECO:0000313" key="10">
    <source>
        <dbReference type="EMBL" id="MBE6505206.1"/>
    </source>
</evidence>
<dbReference type="InterPro" id="IPR011060">
    <property type="entry name" value="RibuloseP-bd_barrel"/>
</dbReference>
<dbReference type="PANTHER" id="PTHR42894:SF1">
    <property type="entry name" value="N-(5'-PHOSPHORIBOSYL)ANTHRANILATE ISOMERASE"/>
    <property type="match status" value="1"/>
</dbReference>
<name>A0A8T3VGB9_9EURY</name>
<keyword evidence="7 8" id="KW-0413">Isomerase</keyword>
<evidence type="ECO:0000256" key="3">
    <source>
        <dbReference type="ARBA" id="ARBA00007571"/>
    </source>
</evidence>
<sequence>MAKIKICGLKRLEDIEIVNKYKPDYIGFVFAESKRNVNYDLAKQMKDNLDSSIKSVGVFVDADIDEILESYDLGIIDMAQLHGSESEEYIGKLKQKSNYQLKIINAIEMDSEKDLLEYDNSAADYLLLDSGKGSGKTFDWRLIRKDLKKEFFLAGGLNSQNISRAIHEFDPYAVDLSSSVETNGYKDELKIKKVMEAIND</sequence>
<organism evidence="10 11">
    <name type="scientific">Methanobrevibacter millerae</name>
    <dbReference type="NCBI Taxonomy" id="230361"/>
    <lineage>
        <taxon>Archaea</taxon>
        <taxon>Methanobacteriati</taxon>
        <taxon>Methanobacteriota</taxon>
        <taxon>Methanomada group</taxon>
        <taxon>Methanobacteria</taxon>
        <taxon>Methanobacteriales</taxon>
        <taxon>Methanobacteriaceae</taxon>
        <taxon>Methanobrevibacter</taxon>
    </lineage>
</organism>
<dbReference type="Gene3D" id="3.20.20.70">
    <property type="entry name" value="Aldolase class I"/>
    <property type="match status" value="1"/>
</dbReference>
<evidence type="ECO:0000256" key="2">
    <source>
        <dbReference type="ARBA" id="ARBA00004664"/>
    </source>
</evidence>
<evidence type="ECO:0000256" key="4">
    <source>
        <dbReference type="ARBA" id="ARBA00022605"/>
    </source>
</evidence>
<dbReference type="PANTHER" id="PTHR42894">
    <property type="entry name" value="N-(5'-PHOSPHORIBOSYL)ANTHRANILATE ISOMERASE"/>
    <property type="match status" value="1"/>
</dbReference>
<dbReference type="HAMAP" id="MF_00135">
    <property type="entry name" value="PRAI"/>
    <property type="match status" value="1"/>
</dbReference>
<dbReference type="AlphaFoldDB" id="A0A8T3VGB9"/>
<dbReference type="CDD" id="cd00405">
    <property type="entry name" value="PRAI"/>
    <property type="match status" value="1"/>
</dbReference>
<keyword evidence="6 8" id="KW-0057">Aromatic amino acid biosynthesis</keyword>
<accession>A0A8T3VGB9</accession>
<evidence type="ECO:0000256" key="1">
    <source>
        <dbReference type="ARBA" id="ARBA00001164"/>
    </source>
</evidence>
<comment type="similarity">
    <text evidence="3 8">Belongs to the TrpF family.</text>
</comment>
<dbReference type="InterPro" id="IPR013785">
    <property type="entry name" value="Aldolase_TIM"/>
</dbReference>
<dbReference type="Pfam" id="PF00697">
    <property type="entry name" value="PRAI"/>
    <property type="match status" value="1"/>
</dbReference>
<evidence type="ECO:0000256" key="8">
    <source>
        <dbReference type="HAMAP-Rule" id="MF_00135"/>
    </source>
</evidence>
<dbReference type="EMBL" id="SUTE01000042">
    <property type="protein sequence ID" value="MBE6505206.1"/>
    <property type="molecule type" value="Genomic_DNA"/>
</dbReference>
<protein>
    <recommendedName>
        <fullName evidence="8">N-(5'-phosphoribosyl)anthranilate isomerase</fullName>
        <shortName evidence="8">PRAI</shortName>
        <ecNumber evidence="8">5.3.1.24</ecNumber>
    </recommendedName>
</protein>
<evidence type="ECO:0000256" key="6">
    <source>
        <dbReference type="ARBA" id="ARBA00023141"/>
    </source>
</evidence>
<dbReference type="RefSeq" id="WP_303736846.1">
    <property type="nucleotide sequence ID" value="NZ_SUTE01000042.1"/>
</dbReference>
<dbReference type="GO" id="GO:0004640">
    <property type="term" value="F:phosphoribosylanthranilate isomerase activity"/>
    <property type="evidence" value="ECO:0007669"/>
    <property type="project" value="UniProtKB-UniRule"/>
</dbReference>
<evidence type="ECO:0000256" key="7">
    <source>
        <dbReference type="ARBA" id="ARBA00023235"/>
    </source>
</evidence>
<comment type="caution">
    <text evidence="10">The sequence shown here is derived from an EMBL/GenBank/DDBJ whole genome shotgun (WGS) entry which is preliminary data.</text>
</comment>
<evidence type="ECO:0000259" key="9">
    <source>
        <dbReference type="Pfam" id="PF00697"/>
    </source>
</evidence>
<dbReference type="EC" id="5.3.1.24" evidence="8"/>